<organism evidence="4 5">
    <name type="scientific">Aggregatibacter segnis</name>
    <dbReference type="NCBI Taxonomy" id="739"/>
    <lineage>
        <taxon>Bacteria</taxon>
        <taxon>Pseudomonadati</taxon>
        <taxon>Pseudomonadota</taxon>
        <taxon>Gammaproteobacteria</taxon>
        <taxon>Pasteurellales</taxon>
        <taxon>Pasteurellaceae</taxon>
        <taxon>Aggregatibacter</taxon>
    </lineage>
</organism>
<evidence type="ECO:0000313" key="5">
    <source>
        <dbReference type="Proteomes" id="UP000253998"/>
    </source>
</evidence>
<dbReference type="GO" id="GO:0004190">
    <property type="term" value="F:aspartic-type endopeptidase activity"/>
    <property type="evidence" value="ECO:0007669"/>
    <property type="project" value="InterPro"/>
</dbReference>
<dbReference type="GO" id="GO:0005886">
    <property type="term" value="C:plasma membrane"/>
    <property type="evidence" value="ECO:0007669"/>
    <property type="project" value="TreeGrafter"/>
</dbReference>
<dbReference type="PANTHER" id="PTHR30487:SF0">
    <property type="entry name" value="PREPILIN LEADER PEPTIDASE_N-METHYLTRANSFERASE-RELATED"/>
    <property type="match status" value="1"/>
</dbReference>
<evidence type="ECO:0000259" key="3">
    <source>
        <dbReference type="Pfam" id="PF01478"/>
    </source>
</evidence>
<dbReference type="AlphaFoldDB" id="A0A8B2U8N2"/>
<dbReference type="Gene3D" id="1.20.120.1220">
    <property type="match status" value="1"/>
</dbReference>
<feature type="transmembrane region" description="Helical" evidence="2">
    <location>
        <begin position="172"/>
        <end position="200"/>
    </location>
</feature>
<feature type="transmembrane region" description="Helical" evidence="2">
    <location>
        <begin position="87"/>
        <end position="103"/>
    </location>
</feature>
<evidence type="ECO:0000313" key="4">
    <source>
        <dbReference type="EMBL" id="RDE71702.1"/>
    </source>
</evidence>
<dbReference type="Pfam" id="PF01478">
    <property type="entry name" value="Peptidase_A24"/>
    <property type="match status" value="1"/>
</dbReference>
<name>A0A8B2U8N2_9PAST</name>
<comment type="caution">
    <text evidence="4">The sequence shown here is derived from an EMBL/GenBank/DDBJ whole genome shotgun (WGS) entry which is preliminary data.</text>
</comment>
<feature type="transmembrane region" description="Helical" evidence="2">
    <location>
        <begin position="212"/>
        <end position="229"/>
    </location>
</feature>
<dbReference type="GO" id="GO:0006465">
    <property type="term" value="P:signal peptide processing"/>
    <property type="evidence" value="ECO:0007669"/>
    <property type="project" value="TreeGrafter"/>
</dbReference>
<feature type="transmembrane region" description="Helical" evidence="2">
    <location>
        <begin position="109"/>
        <end position="130"/>
    </location>
</feature>
<feature type="transmembrane region" description="Helical" evidence="2">
    <location>
        <begin position="63"/>
        <end position="80"/>
    </location>
</feature>
<sequence>MMWLFFLLAGVVCGGLVHNYVVHFAHKLSYEVYSAYIEIYPENPPHFMPGKSVLKPLQRQASALTYGMLFALFFLLCYATNDEPSKGLCLALYITILSAISLVDWHYRLISPTLCQALLALGLGAAYWQIGALSLEQSLQSAVLFGGVFYAIYHVAKGYYRQEALGRGDYWLALGLGAFMPAQQLPVFLFLACLFGLIYATYAKYRNRTLNAVPFGPFLSLSGIVCLLLN</sequence>
<keyword evidence="2" id="KW-1133">Transmembrane helix</keyword>
<keyword evidence="2" id="KW-0812">Transmembrane</keyword>
<evidence type="ECO:0000256" key="1">
    <source>
        <dbReference type="ARBA" id="ARBA00005801"/>
    </source>
</evidence>
<accession>A0A8B2U8N2</accession>
<gene>
    <name evidence="4" type="ORF">DPV83_03835</name>
</gene>
<dbReference type="EMBL" id="QEPM01000002">
    <property type="protein sequence ID" value="RDE71702.1"/>
    <property type="molecule type" value="Genomic_DNA"/>
</dbReference>
<feature type="transmembrane region" description="Helical" evidence="2">
    <location>
        <begin position="142"/>
        <end position="160"/>
    </location>
</feature>
<dbReference type="Proteomes" id="UP000253998">
    <property type="component" value="Unassembled WGS sequence"/>
</dbReference>
<feature type="domain" description="Prepilin type IV endopeptidase peptidase" evidence="3">
    <location>
        <begin position="92"/>
        <end position="200"/>
    </location>
</feature>
<comment type="similarity">
    <text evidence="1">Belongs to the peptidase A24 family.</text>
</comment>
<dbReference type="PANTHER" id="PTHR30487">
    <property type="entry name" value="TYPE 4 PREPILIN-LIKE PROTEINS LEADER PEPTIDE-PROCESSING ENZYME"/>
    <property type="match status" value="1"/>
</dbReference>
<dbReference type="InterPro" id="IPR050882">
    <property type="entry name" value="Prepilin_peptidase/N-MTase"/>
</dbReference>
<dbReference type="InterPro" id="IPR000045">
    <property type="entry name" value="Prepilin_IV_endopep_pep"/>
</dbReference>
<keyword evidence="2" id="KW-0472">Membrane</keyword>
<proteinExistence type="inferred from homology"/>
<reference evidence="4 5" key="1">
    <citation type="submission" date="2018-05" db="EMBL/GenBank/DDBJ databases">
        <title>Draft Genome Sequences for a Diverse set of 7 Haemophilus Species.</title>
        <authorList>
            <person name="Nichols M."/>
            <person name="Topaz N."/>
            <person name="Wang X."/>
            <person name="Wang X."/>
            <person name="Boxrud D."/>
        </authorList>
    </citation>
    <scope>NUCLEOTIDE SEQUENCE [LARGE SCALE GENOMIC DNA]</scope>
    <source>
        <strain evidence="4 5">C2001002503</strain>
    </source>
</reference>
<dbReference type="RefSeq" id="WP_111295247.1">
    <property type="nucleotide sequence ID" value="NZ_QEPM01000002.1"/>
</dbReference>
<protein>
    <submittedName>
        <fullName evidence="4">Prepilin peptidase</fullName>
    </submittedName>
</protein>
<evidence type="ECO:0000256" key="2">
    <source>
        <dbReference type="SAM" id="Phobius"/>
    </source>
</evidence>